<evidence type="ECO:0000256" key="4">
    <source>
        <dbReference type="ARBA" id="ARBA00048460"/>
    </source>
</evidence>
<gene>
    <name evidence="7" type="ORF">PMEA_00004886</name>
</gene>
<comment type="function">
    <text evidence="5">Catalyzes the O-sulfation of tyrosine residues within acidic motifs of polypeptides, using 3'-phosphoadenylyl sulfate (PAPS) as cosubstrate.</text>
</comment>
<keyword evidence="6" id="KW-1133">Transmembrane helix</keyword>
<evidence type="ECO:0000313" key="8">
    <source>
        <dbReference type="Proteomes" id="UP001159428"/>
    </source>
</evidence>
<sequence>MASRDLKIAAAVVFCFAVYTLFWTNLKDCKFSRDLHFTFLPRSSLNSRSLNSPNFFYLTPPAVVLFVLINCLILVPQLTNLLDARQYDSVKIFLLFIGYNRSRHTLLASLLDAHPNIIVANDYNILGEWMKNPLLSQRSKYYMYELLYAKSRYDVMFGVRSRLVGDRPKQYHYNIKDQWQGRYKHSLQVVGDKKAARASKIARGPEGIKALRDLEKKLGVQLKFIHVVRNPFDNIATMTLRRAQARKKGQVNLKVNLSNILDGSIKSYGELARGSLEVKKNFPGRVLDVASIDMMTYTTENLRNICNFLEITCTEKYLQDCAAIVDPVPSTTRTNVEWNTDQINRVRRLISQYPFLRRYSFYD</sequence>
<evidence type="ECO:0000313" key="7">
    <source>
        <dbReference type="EMBL" id="CAH3113279.1"/>
    </source>
</evidence>
<feature type="transmembrane region" description="Helical" evidence="6">
    <location>
        <begin position="55"/>
        <end position="75"/>
    </location>
</feature>
<evidence type="ECO:0000256" key="6">
    <source>
        <dbReference type="SAM" id="Phobius"/>
    </source>
</evidence>
<proteinExistence type="inferred from homology"/>
<comment type="similarity">
    <text evidence="1 5">Belongs to the protein sulfotransferase family.</text>
</comment>
<organism evidence="7 8">
    <name type="scientific">Pocillopora meandrina</name>
    <dbReference type="NCBI Taxonomy" id="46732"/>
    <lineage>
        <taxon>Eukaryota</taxon>
        <taxon>Metazoa</taxon>
        <taxon>Cnidaria</taxon>
        <taxon>Anthozoa</taxon>
        <taxon>Hexacorallia</taxon>
        <taxon>Scleractinia</taxon>
        <taxon>Astrocoeniina</taxon>
        <taxon>Pocilloporidae</taxon>
        <taxon>Pocillopora</taxon>
    </lineage>
</organism>
<reference evidence="7 8" key="1">
    <citation type="submission" date="2022-05" db="EMBL/GenBank/DDBJ databases">
        <authorList>
            <consortium name="Genoscope - CEA"/>
            <person name="William W."/>
        </authorList>
    </citation>
    <scope>NUCLEOTIDE SEQUENCE [LARGE SCALE GENOMIC DNA]</scope>
</reference>
<dbReference type="GO" id="GO:0005794">
    <property type="term" value="C:Golgi apparatus"/>
    <property type="evidence" value="ECO:0007669"/>
    <property type="project" value="TreeGrafter"/>
</dbReference>
<dbReference type="GO" id="GO:0008476">
    <property type="term" value="F:protein-tyrosine sulfotransferase activity"/>
    <property type="evidence" value="ECO:0007669"/>
    <property type="project" value="UniProtKB-EC"/>
</dbReference>
<dbReference type="AlphaFoldDB" id="A0AAU9WI84"/>
<dbReference type="InterPro" id="IPR026634">
    <property type="entry name" value="TPST-like"/>
</dbReference>
<accession>A0AAU9WI84</accession>
<evidence type="ECO:0000256" key="1">
    <source>
        <dbReference type="ARBA" id="ARBA00009988"/>
    </source>
</evidence>
<keyword evidence="3 5" id="KW-0808">Transferase</keyword>
<comment type="catalytic activity">
    <reaction evidence="4 5">
        <text>L-tyrosyl-[protein] + 3'-phosphoadenylyl sulfate = O-sulfo-L-tyrosine-[protein] + adenosine 3',5'-bisphosphate + H(+)</text>
        <dbReference type="Rhea" id="RHEA:16801"/>
        <dbReference type="Rhea" id="RHEA-COMP:10136"/>
        <dbReference type="Rhea" id="RHEA-COMP:11688"/>
        <dbReference type="ChEBI" id="CHEBI:15378"/>
        <dbReference type="ChEBI" id="CHEBI:46858"/>
        <dbReference type="ChEBI" id="CHEBI:58339"/>
        <dbReference type="ChEBI" id="CHEBI:58343"/>
        <dbReference type="ChEBI" id="CHEBI:65286"/>
        <dbReference type="EC" id="2.8.2.20"/>
    </reaction>
</comment>
<dbReference type="SUPFAM" id="SSF52540">
    <property type="entry name" value="P-loop containing nucleoside triphosphate hydrolases"/>
    <property type="match status" value="1"/>
</dbReference>
<comment type="caution">
    <text evidence="7">The sequence shown here is derived from an EMBL/GenBank/DDBJ whole genome shotgun (WGS) entry which is preliminary data.</text>
</comment>
<protein>
    <recommendedName>
        <fullName evidence="2 5">Protein-tyrosine sulfotransferase</fullName>
        <ecNumber evidence="2 5">2.8.2.20</ecNumber>
    </recommendedName>
</protein>
<name>A0AAU9WI84_9CNID</name>
<dbReference type="EC" id="2.8.2.20" evidence="2 5"/>
<keyword evidence="6" id="KW-0812">Transmembrane</keyword>
<keyword evidence="8" id="KW-1185">Reference proteome</keyword>
<dbReference type="Proteomes" id="UP001159428">
    <property type="component" value="Unassembled WGS sequence"/>
</dbReference>
<dbReference type="PANTHER" id="PTHR12788:SF8">
    <property type="entry name" value="PROTEIN-TYROSINE SULFOTRANSFERASE"/>
    <property type="match status" value="1"/>
</dbReference>
<dbReference type="Gene3D" id="3.40.50.300">
    <property type="entry name" value="P-loop containing nucleotide triphosphate hydrolases"/>
    <property type="match status" value="1"/>
</dbReference>
<keyword evidence="6" id="KW-0472">Membrane</keyword>
<evidence type="ECO:0000256" key="3">
    <source>
        <dbReference type="ARBA" id="ARBA00022679"/>
    </source>
</evidence>
<dbReference type="EMBL" id="CALNXJ010000013">
    <property type="protein sequence ID" value="CAH3113279.1"/>
    <property type="molecule type" value="Genomic_DNA"/>
</dbReference>
<feature type="transmembrane region" description="Helical" evidence="6">
    <location>
        <begin position="6"/>
        <end position="26"/>
    </location>
</feature>
<evidence type="ECO:0000256" key="5">
    <source>
        <dbReference type="RuleBase" id="RU365018"/>
    </source>
</evidence>
<evidence type="ECO:0000256" key="2">
    <source>
        <dbReference type="ARBA" id="ARBA00013262"/>
    </source>
</evidence>
<dbReference type="InterPro" id="IPR027417">
    <property type="entry name" value="P-loop_NTPase"/>
</dbReference>
<dbReference type="PANTHER" id="PTHR12788">
    <property type="entry name" value="PROTEIN-TYROSINE SULFOTRANSFERASE 2"/>
    <property type="match status" value="1"/>
</dbReference>